<protein>
    <submittedName>
        <fullName evidence="5">Efflux RND transporter periplasmic adaptor subunit</fullName>
    </submittedName>
</protein>
<name>A0ABT2VTP6_9ALTE</name>
<dbReference type="Proteomes" id="UP001209257">
    <property type="component" value="Unassembled WGS sequence"/>
</dbReference>
<dbReference type="Gene3D" id="2.40.30.170">
    <property type="match status" value="1"/>
</dbReference>
<dbReference type="InterPro" id="IPR006143">
    <property type="entry name" value="RND_pump_MFP"/>
</dbReference>
<sequence>MKITKVLFPIAALAAGYLGMLAIEATASDDIINEQVDTRPTVTVDKVEPIDFTVQLTSYGEVTPLESTNVAAQVSGEVESWNPNFIAGGVVKRGDVLFTIEKDAYEAALLQAQANLSNAQAQLIQEQAQADVAAREAKTLPDSRVTDLYLRKPQVMSAEAAVKSAQAQLRLAQRDLDNTTVRAPYDALIVSRNIGKGDYVNTGTPAAVINNIETAEVVFPVAGFDNSFLPGDMTGKQAVISVEGRQSAERQAVIHRDLGVVDEATRMTHFVARLDDPYALHSDKPVIKFGSYATVTFNGRTLSDVFRLPQELVTNNKLWTLDEDNKLQSHQVTVVREEGGYFLIRGQFDPSKVVVTLPEYPRNGMAVKVIESNRDLMAQRQQDSL</sequence>
<dbReference type="EMBL" id="JAOTJC010000008">
    <property type="protein sequence ID" value="MCU7555239.1"/>
    <property type="molecule type" value="Genomic_DNA"/>
</dbReference>
<feature type="chain" id="PRO_5046940113" evidence="3">
    <location>
        <begin position="28"/>
        <end position="385"/>
    </location>
</feature>
<gene>
    <name evidence="5" type="ORF">OCL06_11605</name>
</gene>
<comment type="caution">
    <text evidence="5">The sequence shown here is derived from an EMBL/GenBank/DDBJ whole genome shotgun (WGS) entry which is preliminary data.</text>
</comment>
<keyword evidence="3" id="KW-0732">Signal</keyword>
<dbReference type="Pfam" id="PF25917">
    <property type="entry name" value="BSH_RND"/>
    <property type="match status" value="1"/>
</dbReference>
<evidence type="ECO:0000256" key="2">
    <source>
        <dbReference type="SAM" id="Coils"/>
    </source>
</evidence>
<dbReference type="RefSeq" id="WP_262994688.1">
    <property type="nucleotide sequence ID" value="NZ_JAOTJC010000008.1"/>
</dbReference>
<reference evidence="6" key="1">
    <citation type="submission" date="2023-07" db="EMBL/GenBank/DDBJ databases">
        <title>Study on multiphase classification of strain Alteromonas salexigens isolated from the Yellow Sea.</title>
        <authorList>
            <person name="Sun L."/>
        </authorList>
    </citation>
    <scope>NUCLEOTIDE SEQUENCE [LARGE SCALE GENOMIC DNA]</scope>
    <source>
        <strain evidence="6">ASW11-19</strain>
    </source>
</reference>
<dbReference type="InterPro" id="IPR058625">
    <property type="entry name" value="MdtA-like_BSH"/>
</dbReference>
<proteinExistence type="inferred from homology"/>
<evidence type="ECO:0000256" key="1">
    <source>
        <dbReference type="ARBA" id="ARBA00009477"/>
    </source>
</evidence>
<accession>A0ABT2VTP6</accession>
<feature type="signal peptide" evidence="3">
    <location>
        <begin position="1"/>
        <end position="27"/>
    </location>
</feature>
<feature type="coiled-coil region" evidence="2">
    <location>
        <begin position="102"/>
        <end position="182"/>
    </location>
</feature>
<dbReference type="PANTHER" id="PTHR30469">
    <property type="entry name" value="MULTIDRUG RESISTANCE PROTEIN MDTA"/>
    <property type="match status" value="1"/>
</dbReference>
<evidence type="ECO:0000313" key="5">
    <source>
        <dbReference type="EMBL" id="MCU7555239.1"/>
    </source>
</evidence>
<evidence type="ECO:0000259" key="4">
    <source>
        <dbReference type="Pfam" id="PF25917"/>
    </source>
</evidence>
<dbReference type="SUPFAM" id="SSF111369">
    <property type="entry name" value="HlyD-like secretion proteins"/>
    <property type="match status" value="1"/>
</dbReference>
<dbReference type="Gene3D" id="2.40.420.20">
    <property type="match status" value="1"/>
</dbReference>
<organism evidence="5 6">
    <name type="scientific">Alteromonas salexigens</name>
    <dbReference type="NCBI Taxonomy" id="2982530"/>
    <lineage>
        <taxon>Bacteria</taxon>
        <taxon>Pseudomonadati</taxon>
        <taxon>Pseudomonadota</taxon>
        <taxon>Gammaproteobacteria</taxon>
        <taxon>Alteromonadales</taxon>
        <taxon>Alteromonadaceae</taxon>
        <taxon>Alteromonas/Salinimonas group</taxon>
        <taxon>Alteromonas</taxon>
    </lineage>
</organism>
<keyword evidence="6" id="KW-1185">Reference proteome</keyword>
<feature type="domain" description="Multidrug resistance protein MdtA-like barrel-sandwich hybrid" evidence="4">
    <location>
        <begin position="68"/>
        <end position="209"/>
    </location>
</feature>
<evidence type="ECO:0000313" key="6">
    <source>
        <dbReference type="Proteomes" id="UP001209257"/>
    </source>
</evidence>
<dbReference type="Gene3D" id="2.40.50.100">
    <property type="match status" value="1"/>
</dbReference>
<evidence type="ECO:0000256" key="3">
    <source>
        <dbReference type="SAM" id="SignalP"/>
    </source>
</evidence>
<dbReference type="Gene3D" id="1.10.287.470">
    <property type="entry name" value="Helix hairpin bin"/>
    <property type="match status" value="1"/>
</dbReference>
<dbReference type="NCBIfam" id="TIGR01730">
    <property type="entry name" value="RND_mfp"/>
    <property type="match status" value="1"/>
</dbReference>
<keyword evidence="2" id="KW-0175">Coiled coil</keyword>
<comment type="similarity">
    <text evidence="1">Belongs to the membrane fusion protein (MFP) (TC 8.A.1) family.</text>
</comment>
<dbReference type="PANTHER" id="PTHR30469:SF12">
    <property type="entry name" value="MULTIDRUG RESISTANCE PROTEIN MDTA"/>
    <property type="match status" value="1"/>
</dbReference>